<dbReference type="PANTHER" id="PTHR30329">
    <property type="entry name" value="STATOR ELEMENT OF FLAGELLAR MOTOR COMPLEX"/>
    <property type="match status" value="1"/>
</dbReference>
<evidence type="ECO:0000256" key="5">
    <source>
        <dbReference type="SAM" id="SignalP"/>
    </source>
</evidence>
<accession>A0A1C4GW99</accession>
<dbReference type="InterPro" id="IPR050330">
    <property type="entry name" value="Bact_OuterMem_StrucFunc"/>
</dbReference>
<dbReference type="GO" id="GO:0009279">
    <property type="term" value="C:cell outer membrane"/>
    <property type="evidence" value="ECO:0007669"/>
    <property type="project" value="UniProtKB-SubCell"/>
</dbReference>
<dbReference type="PROSITE" id="PS51123">
    <property type="entry name" value="OMPA_2"/>
    <property type="match status" value="1"/>
</dbReference>
<keyword evidence="2 4" id="KW-0472">Membrane</keyword>
<dbReference type="EMBL" id="FMBK01000009">
    <property type="protein sequence ID" value="SCC72470.1"/>
    <property type="molecule type" value="Genomic_DNA"/>
</dbReference>
<dbReference type="InterPro" id="IPR036737">
    <property type="entry name" value="OmpA-like_sf"/>
</dbReference>
<dbReference type="AlphaFoldDB" id="A0A1C4GW99"/>
<feature type="signal peptide" evidence="5">
    <location>
        <begin position="1"/>
        <end position="20"/>
    </location>
</feature>
<evidence type="ECO:0000256" key="1">
    <source>
        <dbReference type="ARBA" id="ARBA00004442"/>
    </source>
</evidence>
<evidence type="ECO:0000256" key="3">
    <source>
        <dbReference type="ARBA" id="ARBA00023237"/>
    </source>
</evidence>
<feature type="domain" description="OmpA-like" evidence="6">
    <location>
        <begin position="214"/>
        <end position="331"/>
    </location>
</feature>
<dbReference type="PANTHER" id="PTHR30329:SF21">
    <property type="entry name" value="LIPOPROTEIN YIAD-RELATED"/>
    <property type="match status" value="1"/>
</dbReference>
<organism evidence="7 8">
    <name type="scientific">Acinetobacter albensis</name>
    <dbReference type="NCBI Taxonomy" id="1673609"/>
    <lineage>
        <taxon>Bacteria</taxon>
        <taxon>Pseudomonadati</taxon>
        <taxon>Pseudomonadota</taxon>
        <taxon>Gammaproteobacteria</taxon>
        <taxon>Moraxellales</taxon>
        <taxon>Moraxellaceae</taxon>
        <taxon>Acinetobacter</taxon>
    </lineage>
</organism>
<gene>
    <name evidence="7" type="ORF">GA0116959_109152</name>
</gene>
<name>A0A1C4GW99_9GAMM</name>
<dbReference type="Pfam" id="PF00691">
    <property type="entry name" value="OmpA"/>
    <property type="match status" value="1"/>
</dbReference>
<dbReference type="OrthoDB" id="6657074at2"/>
<sequence length="356" mass="40644">MRLRTLLIASVFMVNTVVYANSAEQVSLRKQIHILSETLNHSSFPDHLSQYHAYKAKMWLNYAENEISEHSLSGAGKEAVQYAQVLVDGLQNNQSLSLTTPILSTSQVMRRDLWEHIEYLKQHGAIEKAPETLAHAEIMLVWAAAEYCELGWRHSNELFKSAQNSLYQVMQATGLTKKNVELKKQLPSLSQLNRQGCTGVNAEFWPLIKIQPDTPTQHLTLKNVVHFAFDQAELSSESQKVLKQLIPILKLYPEMNIMLLGYTDDRASQFYNLQLAQRRIQSVQHYLLAQGIAKERIQSEAKGAKDLQTDIKPQLASAKSRRVVLQLSELEQIQVTLEPQWQDLQPEFSQKKLKVN</sequence>
<evidence type="ECO:0000259" key="6">
    <source>
        <dbReference type="PROSITE" id="PS51123"/>
    </source>
</evidence>
<dbReference type="Proteomes" id="UP000243661">
    <property type="component" value="Unassembled WGS sequence"/>
</dbReference>
<dbReference type="InterPro" id="IPR006664">
    <property type="entry name" value="OMP_bac"/>
</dbReference>
<dbReference type="CDD" id="cd07185">
    <property type="entry name" value="OmpA_C-like"/>
    <property type="match status" value="1"/>
</dbReference>
<evidence type="ECO:0000256" key="2">
    <source>
        <dbReference type="ARBA" id="ARBA00023136"/>
    </source>
</evidence>
<reference evidence="7 8" key="1">
    <citation type="submission" date="2016-08" db="EMBL/GenBank/DDBJ databases">
        <authorList>
            <person name="Seilhamer J.J."/>
        </authorList>
    </citation>
    <scope>NUCLEOTIDE SEQUENCE [LARGE SCALE GENOMIC DNA]</scope>
    <source>
        <strain evidence="7 8">ANC 4874</strain>
    </source>
</reference>
<proteinExistence type="predicted"/>
<dbReference type="SUPFAM" id="SSF103088">
    <property type="entry name" value="OmpA-like"/>
    <property type="match status" value="1"/>
</dbReference>
<keyword evidence="5" id="KW-0732">Signal</keyword>
<evidence type="ECO:0000313" key="7">
    <source>
        <dbReference type="EMBL" id="SCC72470.1"/>
    </source>
</evidence>
<evidence type="ECO:0000313" key="8">
    <source>
        <dbReference type="Proteomes" id="UP000243661"/>
    </source>
</evidence>
<dbReference type="InterPro" id="IPR006665">
    <property type="entry name" value="OmpA-like"/>
</dbReference>
<dbReference type="Gene3D" id="3.30.1330.60">
    <property type="entry name" value="OmpA-like domain"/>
    <property type="match status" value="1"/>
</dbReference>
<evidence type="ECO:0000256" key="4">
    <source>
        <dbReference type="PROSITE-ProRule" id="PRU00473"/>
    </source>
</evidence>
<comment type="subcellular location">
    <subcellularLocation>
        <location evidence="1">Cell outer membrane</location>
    </subcellularLocation>
</comment>
<protein>
    <submittedName>
        <fullName evidence="7">OmpA family protein</fullName>
    </submittedName>
</protein>
<dbReference type="PRINTS" id="PR01021">
    <property type="entry name" value="OMPADOMAIN"/>
</dbReference>
<feature type="chain" id="PRO_5008692731" evidence="5">
    <location>
        <begin position="21"/>
        <end position="356"/>
    </location>
</feature>
<dbReference type="RefSeq" id="WP_092720450.1">
    <property type="nucleotide sequence ID" value="NZ_FMBK01000009.1"/>
</dbReference>
<keyword evidence="3" id="KW-0998">Cell outer membrane</keyword>